<evidence type="ECO:0000313" key="2">
    <source>
        <dbReference type="EMBL" id="CZT47219.1"/>
    </source>
</evidence>
<evidence type="ECO:0000256" key="1">
    <source>
        <dbReference type="SAM" id="MobiDB-lite"/>
    </source>
</evidence>
<dbReference type="Proteomes" id="UP000177625">
    <property type="component" value="Unassembled WGS sequence"/>
</dbReference>
<organism evidence="2 3">
    <name type="scientific">Rhynchosporium secalis</name>
    <name type="common">Barley scald fungus</name>
    <dbReference type="NCBI Taxonomy" id="38038"/>
    <lineage>
        <taxon>Eukaryota</taxon>
        <taxon>Fungi</taxon>
        <taxon>Dikarya</taxon>
        <taxon>Ascomycota</taxon>
        <taxon>Pezizomycotina</taxon>
        <taxon>Leotiomycetes</taxon>
        <taxon>Helotiales</taxon>
        <taxon>Ploettnerulaceae</taxon>
        <taxon>Rhynchosporium</taxon>
    </lineage>
</organism>
<dbReference type="EMBL" id="FJVC01000281">
    <property type="protein sequence ID" value="CZT47219.1"/>
    <property type="molecule type" value="Genomic_DNA"/>
</dbReference>
<reference evidence="3" key="1">
    <citation type="submission" date="2016-03" db="EMBL/GenBank/DDBJ databases">
        <authorList>
            <person name="Guldener U."/>
        </authorList>
    </citation>
    <scope>NUCLEOTIDE SEQUENCE [LARGE SCALE GENOMIC DNA]</scope>
</reference>
<gene>
    <name evidence="2" type="ORF">RSE6_07755</name>
</gene>
<evidence type="ECO:0000313" key="3">
    <source>
        <dbReference type="Proteomes" id="UP000177625"/>
    </source>
</evidence>
<keyword evidence="3" id="KW-1185">Reference proteome</keyword>
<sequence>MENQELEKGKNKSWNVVIWAREHYNKNGEATTYEDSQAKQSDDDESEAENIKDKEF</sequence>
<protein>
    <submittedName>
        <fullName evidence="2">Uncharacterized protein</fullName>
    </submittedName>
</protein>
<dbReference type="AlphaFoldDB" id="A0A1E1MDN8"/>
<proteinExistence type="predicted"/>
<name>A0A1E1MDN8_RHYSE</name>
<accession>A0A1E1MDN8</accession>
<feature type="region of interest" description="Disordered" evidence="1">
    <location>
        <begin position="26"/>
        <end position="56"/>
    </location>
</feature>